<dbReference type="EMBL" id="JAEHOC010000037">
    <property type="protein sequence ID" value="KAG2427970.1"/>
    <property type="molecule type" value="Genomic_DNA"/>
</dbReference>
<evidence type="ECO:0000313" key="2">
    <source>
        <dbReference type="EMBL" id="KAG2427970.1"/>
    </source>
</evidence>
<evidence type="ECO:0000256" key="1">
    <source>
        <dbReference type="SAM" id="MobiDB-lite"/>
    </source>
</evidence>
<gene>
    <name evidence="2" type="ORF">HXX76_011957</name>
</gene>
<dbReference type="Proteomes" id="UP000650467">
    <property type="component" value="Unassembled WGS sequence"/>
</dbReference>
<keyword evidence="3" id="KW-1185">Reference proteome</keyword>
<protein>
    <submittedName>
        <fullName evidence="2">Uncharacterized protein</fullName>
    </submittedName>
</protein>
<dbReference type="AlphaFoldDB" id="A0A835SWT4"/>
<name>A0A835SWT4_CHLIN</name>
<sequence>MCYWAMQSLPAPPTGYNATNPAGPCPPGACSWTGAVDYNQMLIIHDLGQLAAAGGEGGGSKHGAHSTHVALGDRDSGPAGGGDGAPTSAPSPVVWGGCTMGWVGRKALCDAGLSDTELCGPAALTRTGFWWPTASVILRLDGSTEMAAAVKRQVEEWRTFKAAHESTIHHPLVWWLGWGFAGDVPGIVAKLVPCDLIPPSFQYTRSGGKCDVLDARSGRLEMDEALEVWAQACNAFYHPQLFPDFGPATCPPAPPTPPEVV</sequence>
<proteinExistence type="predicted"/>
<accession>A0A835SWT4</accession>
<comment type="caution">
    <text evidence="2">The sequence shown here is derived from an EMBL/GenBank/DDBJ whole genome shotgun (WGS) entry which is preliminary data.</text>
</comment>
<evidence type="ECO:0000313" key="3">
    <source>
        <dbReference type="Proteomes" id="UP000650467"/>
    </source>
</evidence>
<organism evidence="2 3">
    <name type="scientific">Chlamydomonas incerta</name>
    <dbReference type="NCBI Taxonomy" id="51695"/>
    <lineage>
        <taxon>Eukaryota</taxon>
        <taxon>Viridiplantae</taxon>
        <taxon>Chlorophyta</taxon>
        <taxon>core chlorophytes</taxon>
        <taxon>Chlorophyceae</taxon>
        <taxon>CS clade</taxon>
        <taxon>Chlamydomonadales</taxon>
        <taxon>Chlamydomonadaceae</taxon>
        <taxon>Chlamydomonas</taxon>
    </lineage>
</organism>
<feature type="region of interest" description="Disordered" evidence="1">
    <location>
        <begin position="54"/>
        <end position="88"/>
    </location>
</feature>
<reference evidence="2" key="1">
    <citation type="journal article" date="2020" name="bioRxiv">
        <title>Comparative genomics of Chlamydomonas.</title>
        <authorList>
            <person name="Craig R.J."/>
            <person name="Hasan A.R."/>
            <person name="Ness R.W."/>
            <person name="Keightley P.D."/>
        </authorList>
    </citation>
    <scope>NUCLEOTIDE SEQUENCE</scope>
    <source>
        <strain evidence="2">SAG 7.73</strain>
    </source>
</reference>